<reference evidence="1" key="1">
    <citation type="submission" date="2023-07" db="EMBL/GenBank/DDBJ databases">
        <authorList>
            <consortium name="AG Swart"/>
            <person name="Singh M."/>
            <person name="Singh A."/>
            <person name="Seah K."/>
            <person name="Emmerich C."/>
        </authorList>
    </citation>
    <scope>NUCLEOTIDE SEQUENCE</scope>
    <source>
        <strain evidence="1">DP1</strain>
    </source>
</reference>
<sequence length="168" mass="19165">MNFANNQYEDENLSDELLSEGVASCKVRDSNRILQNMVKKSLNSKNTAVEQLFSFRPREVSRQLSKTNVKKIGKKSYKSKDTISCNQIEDLSKNPKEVINQPGKDELKTRSTLKSDISSLLRRVAQLKMKNQYLSPSPNLCAPRRPKDSDDSFFVTMKDIGAFQARRT</sequence>
<evidence type="ECO:0000313" key="1">
    <source>
        <dbReference type="EMBL" id="CAI2359142.1"/>
    </source>
</evidence>
<protein>
    <submittedName>
        <fullName evidence="1">Uncharacterized protein</fullName>
    </submittedName>
</protein>
<gene>
    <name evidence="1" type="ORF">ECRASSUSDP1_LOCUS427</name>
</gene>
<organism evidence="1 2">
    <name type="scientific">Euplotes crassus</name>
    <dbReference type="NCBI Taxonomy" id="5936"/>
    <lineage>
        <taxon>Eukaryota</taxon>
        <taxon>Sar</taxon>
        <taxon>Alveolata</taxon>
        <taxon>Ciliophora</taxon>
        <taxon>Intramacronucleata</taxon>
        <taxon>Spirotrichea</taxon>
        <taxon>Hypotrichia</taxon>
        <taxon>Euplotida</taxon>
        <taxon>Euplotidae</taxon>
        <taxon>Moneuplotes</taxon>
    </lineage>
</organism>
<keyword evidence="2" id="KW-1185">Reference proteome</keyword>
<proteinExistence type="predicted"/>
<dbReference type="EMBL" id="CAMPGE010000396">
    <property type="protein sequence ID" value="CAI2359142.1"/>
    <property type="molecule type" value="Genomic_DNA"/>
</dbReference>
<accession>A0AAD1TZ33</accession>
<dbReference type="Proteomes" id="UP001295684">
    <property type="component" value="Unassembled WGS sequence"/>
</dbReference>
<comment type="caution">
    <text evidence="1">The sequence shown here is derived from an EMBL/GenBank/DDBJ whole genome shotgun (WGS) entry which is preliminary data.</text>
</comment>
<evidence type="ECO:0000313" key="2">
    <source>
        <dbReference type="Proteomes" id="UP001295684"/>
    </source>
</evidence>
<dbReference type="AlphaFoldDB" id="A0AAD1TZ33"/>
<name>A0AAD1TZ33_EUPCR</name>